<dbReference type="InterPro" id="IPR036047">
    <property type="entry name" value="F-box-like_dom_sf"/>
</dbReference>
<dbReference type="OrthoDB" id="3019905at2759"/>
<accession>A0A067QDD8</accession>
<dbReference type="Proteomes" id="UP000027265">
    <property type="component" value="Unassembled WGS sequence"/>
</dbReference>
<reference evidence="3" key="1">
    <citation type="journal article" date="2014" name="Proc. Natl. Acad. Sci. U.S.A.">
        <title>Extensive sampling of basidiomycete genomes demonstrates inadequacy of the white-rot/brown-rot paradigm for wood decay fungi.</title>
        <authorList>
            <person name="Riley R."/>
            <person name="Salamov A.A."/>
            <person name="Brown D.W."/>
            <person name="Nagy L.G."/>
            <person name="Floudas D."/>
            <person name="Held B.W."/>
            <person name="Levasseur A."/>
            <person name="Lombard V."/>
            <person name="Morin E."/>
            <person name="Otillar R."/>
            <person name="Lindquist E.A."/>
            <person name="Sun H."/>
            <person name="LaButti K.M."/>
            <person name="Schmutz J."/>
            <person name="Jabbour D."/>
            <person name="Luo H."/>
            <person name="Baker S.E."/>
            <person name="Pisabarro A.G."/>
            <person name="Walton J.D."/>
            <person name="Blanchette R.A."/>
            <person name="Henrissat B."/>
            <person name="Martin F."/>
            <person name="Cullen D."/>
            <person name="Hibbett D.S."/>
            <person name="Grigoriev I.V."/>
        </authorList>
    </citation>
    <scope>NUCLEOTIDE SEQUENCE [LARGE SCALE GENOMIC DNA]</scope>
    <source>
        <strain evidence="3">MUCL 33604</strain>
    </source>
</reference>
<dbReference type="AlphaFoldDB" id="A0A067QDD8"/>
<evidence type="ECO:0000313" key="2">
    <source>
        <dbReference type="EMBL" id="KDQ61502.1"/>
    </source>
</evidence>
<dbReference type="InterPro" id="IPR001810">
    <property type="entry name" value="F-box_dom"/>
</dbReference>
<protein>
    <recommendedName>
        <fullName evidence="1">F-box domain-containing protein</fullName>
    </recommendedName>
</protein>
<dbReference type="EMBL" id="KL197712">
    <property type="protein sequence ID" value="KDQ61502.1"/>
    <property type="molecule type" value="Genomic_DNA"/>
</dbReference>
<dbReference type="SUPFAM" id="SSF81383">
    <property type="entry name" value="F-box domain"/>
    <property type="match status" value="1"/>
</dbReference>
<dbReference type="Pfam" id="PF12937">
    <property type="entry name" value="F-box-like"/>
    <property type="match status" value="1"/>
</dbReference>
<dbReference type="HOGENOM" id="CLU_047854_0_0_1"/>
<dbReference type="Gene3D" id="1.20.1280.50">
    <property type="match status" value="1"/>
</dbReference>
<evidence type="ECO:0000259" key="1">
    <source>
        <dbReference type="PROSITE" id="PS50181"/>
    </source>
</evidence>
<proteinExistence type="predicted"/>
<sequence length="477" mass="53483">MSITRLDTLIGDLLFIVLSYLSPRDILTLRKTCRSLRQATLDRSVWANAYRTSTYLRPAGPLESQSRQELEKNLIRAEKLDENWTASASPVSRRSIDTGTGNPFSMSLAQGRYLFVGDSKGLRCYDLDSENYTTPIFDRQTPVRALACTPWVDHEGKEFIVLAISPRQTSTPRIIIYKIHANPSPTEFDKVAQIEVETVNFFSLRIRGDFLLSRARDSALLFDLRTHRWWKLPGILRSLYQLRITDQHVLGFHPQQTTTEVEAFQLPVASTTEILEKKPYTPCTQESVNDTLIKSHYGVCAFSFHPESNISFDDGKPISPQDTTRTRLLTFQRDTGVYAGAIRILDLVLAPHDGLRSTAPASITFENVFTFPRADEFSPFRFESTSVGGCTRGFNVATDMRLHESTVVANNIRGSTLRDDPPGTSLVADSRELVITEPGGPQLYLATCNIAFDGVRGRLCIELPPSNAPRIGILDFV</sequence>
<organism evidence="2 3">
    <name type="scientific">Jaapia argillacea MUCL 33604</name>
    <dbReference type="NCBI Taxonomy" id="933084"/>
    <lineage>
        <taxon>Eukaryota</taxon>
        <taxon>Fungi</taxon>
        <taxon>Dikarya</taxon>
        <taxon>Basidiomycota</taxon>
        <taxon>Agaricomycotina</taxon>
        <taxon>Agaricomycetes</taxon>
        <taxon>Agaricomycetidae</taxon>
        <taxon>Jaapiales</taxon>
        <taxon>Jaapiaceae</taxon>
        <taxon>Jaapia</taxon>
    </lineage>
</organism>
<evidence type="ECO:0000313" key="3">
    <source>
        <dbReference type="Proteomes" id="UP000027265"/>
    </source>
</evidence>
<dbReference type="InterPro" id="IPR011044">
    <property type="entry name" value="Quino_amine_DH_bsu"/>
</dbReference>
<name>A0A067QDD8_9AGAM</name>
<dbReference type="PROSITE" id="PS50181">
    <property type="entry name" value="FBOX"/>
    <property type="match status" value="1"/>
</dbReference>
<keyword evidence="3" id="KW-1185">Reference proteome</keyword>
<dbReference type="InParanoid" id="A0A067QDD8"/>
<gene>
    <name evidence="2" type="ORF">JAAARDRAFT_30951</name>
</gene>
<dbReference type="SUPFAM" id="SSF50969">
    <property type="entry name" value="YVTN repeat-like/Quinoprotein amine dehydrogenase"/>
    <property type="match status" value="1"/>
</dbReference>
<feature type="domain" description="F-box" evidence="1">
    <location>
        <begin position="3"/>
        <end position="49"/>
    </location>
</feature>
<dbReference type="SMART" id="SM00256">
    <property type="entry name" value="FBOX"/>
    <property type="match status" value="1"/>
</dbReference>